<reference evidence="1 2" key="1">
    <citation type="submission" date="2019-11" db="EMBL/GenBank/DDBJ databases">
        <title>Identification of a novel strain.</title>
        <authorList>
            <person name="Xu Q."/>
            <person name="Wang G."/>
        </authorList>
    </citation>
    <scope>NUCLEOTIDE SEQUENCE [LARGE SCALE GENOMIC DNA]</scope>
    <source>
        <strain evidence="2">xq</strain>
    </source>
</reference>
<evidence type="ECO:0000313" key="2">
    <source>
        <dbReference type="Proteomes" id="UP000440694"/>
    </source>
</evidence>
<dbReference type="EMBL" id="WMBQ01000001">
    <property type="protein sequence ID" value="MTD95078.1"/>
    <property type="molecule type" value="Genomic_DNA"/>
</dbReference>
<organism evidence="1 2">
    <name type="scientific">Hyphomicrobium album</name>
    <dbReference type="NCBI Taxonomy" id="2665159"/>
    <lineage>
        <taxon>Bacteria</taxon>
        <taxon>Pseudomonadati</taxon>
        <taxon>Pseudomonadota</taxon>
        <taxon>Alphaproteobacteria</taxon>
        <taxon>Hyphomicrobiales</taxon>
        <taxon>Hyphomicrobiaceae</taxon>
        <taxon>Hyphomicrobium</taxon>
    </lineage>
</organism>
<comment type="caution">
    <text evidence="1">The sequence shown here is derived from an EMBL/GenBank/DDBJ whole genome shotgun (WGS) entry which is preliminary data.</text>
</comment>
<proteinExistence type="predicted"/>
<accession>A0A6I3KL37</accession>
<dbReference type="RefSeq" id="WP_154739423.1">
    <property type="nucleotide sequence ID" value="NZ_WMBQ01000001.1"/>
</dbReference>
<protein>
    <submittedName>
        <fullName evidence="1">Uncharacterized protein</fullName>
    </submittedName>
</protein>
<keyword evidence="2" id="KW-1185">Reference proteome</keyword>
<name>A0A6I3KL37_9HYPH</name>
<gene>
    <name evidence="1" type="ORF">GIW81_12120</name>
</gene>
<dbReference type="AlphaFoldDB" id="A0A6I3KL37"/>
<evidence type="ECO:0000313" key="1">
    <source>
        <dbReference type="EMBL" id="MTD95078.1"/>
    </source>
</evidence>
<dbReference type="Proteomes" id="UP000440694">
    <property type="component" value="Unassembled WGS sequence"/>
</dbReference>
<sequence length="177" mass="19765">MLQRSRAAISLSVAVLAGLLAGGMATAAEWRQGWATLRNERHGFLIAYPSEIFQQESESRTDEGRVLQSRDGKAQLLVGAFANDDSTTLAEYRDFLMQENYAGAEIDYAPVRGKWFVLSGTMGDREFYERVSFTCDGRLINSWAMVYPKAERRLYNRVVEAVSRTYSPGAGRSGNCD</sequence>